<dbReference type="PRINTS" id="PR00080">
    <property type="entry name" value="SDRFAMILY"/>
</dbReference>
<dbReference type="Proteomes" id="UP000736373">
    <property type="component" value="Unassembled WGS sequence"/>
</dbReference>
<name>A0ABR7Q166_9BURK</name>
<organism evidence="4 5">
    <name type="scientific">Paraburkholderia podalyriae</name>
    <dbReference type="NCBI Taxonomy" id="1938811"/>
    <lineage>
        <taxon>Bacteria</taxon>
        <taxon>Pseudomonadati</taxon>
        <taxon>Pseudomonadota</taxon>
        <taxon>Betaproteobacteria</taxon>
        <taxon>Burkholderiales</taxon>
        <taxon>Burkholderiaceae</taxon>
        <taxon>Paraburkholderia</taxon>
    </lineage>
</organism>
<comment type="similarity">
    <text evidence="1">Belongs to the short-chain dehydrogenases/reductases (SDR) family.</text>
</comment>
<dbReference type="InterPro" id="IPR057326">
    <property type="entry name" value="KR_dom"/>
</dbReference>
<evidence type="ECO:0000259" key="3">
    <source>
        <dbReference type="SMART" id="SM00822"/>
    </source>
</evidence>
<dbReference type="CDD" id="cd05233">
    <property type="entry name" value="SDR_c"/>
    <property type="match status" value="1"/>
</dbReference>
<reference evidence="4 5" key="1">
    <citation type="submission" date="2019-09" db="EMBL/GenBank/DDBJ databases">
        <title>Paraburkholderia podalyriae sp. nov., A South African Podalyria-associated rhizobium.</title>
        <authorList>
            <person name="Mavima L."/>
            <person name="Beukes C.W."/>
            <person name="Palmer M."/>
            <person name="De Meyer S.E."/>
            <person name="James E.K."/>
            <person name="Maluk M."/>
            <person name="Avontuur J.R."/>
            <person name="Chan W.Y."/>
            <person name="Venter S.N."/>
            <person name="Steenkamp E.T."/>
        </authorList>
    </citation>
    <scope>NUCLEOTIDE SEQUENCE [LARGE SCALE GENOMIC DNA]</scope>
    <source>
        <strain evidence="4 5">WC7.3b</strain>
    </source>
</reference>
<keyword evidence="5" id="KW-1185">Reference proteome</keyword>
<gene>
    <name evidence="4" type="ORF">F6X42_38620</name>
</gene>
<dbReference type="InterPro" id="IPR020904">
    <property type="entry name" value="Sc_DH/Rdtase_CS"/>
</dbReference>
<dbReference type="PROSITE" id="PS00061">
    <property type="entry name" value="ADH_SHORT"/>
    <property type="match status" value="1"/>
</dbReference>
<evidence type="ECO:0000256" key="1">
    <source>
        <dbReference type="ARBA" id="ARBA00006484"/>
    </source>
</evidence>
<dbReference type="PRINTS" id="PR00081">
    <property type="entry name" value="GDHRDH"/>
</dbReference>
<dbReference type="Pfam" id="PF13561">
    <property type="entry name" value="adh_short_C2"/>
    <property type="match status" value="1"/>
</dbReference>
<accession>A0ABR7Q166</accession>
<sequence>MQLKDKVAVITGGDSGIGLACARLFLAEGADVAIISNNSEALSAAQNQLGANVMAIQADVTIPKTLGAAFAEVGDRFGHIDVLFAGAGVASTTPLDGASVETVERVLTINIAGSFYTVQAALPHLRSGASVILVGSVMSTMGYAGFGVYAASKAGISGMARSLASELTPRGIRVNTLVPSATRTPIWNSLAQTEAQVQEIEQGLIRSIPIGRLNNAEEVAHAALFLASDRSSSMRAAELVIDGGATGAPQGASVYLA</sequence>
<evidence type="ECO:0000313" key="4">
    <source>
        <dbReference type="EMBL" id="MBC8752149.1"/>
    </source>
</evidence>
<evidence type="ECO:0000256" key="2">
    <source>
        <dbReference type="ARBA" id="ARBA00023002"/>
    </source>
</evidence>
<evidence type="ECO:0000313" key="5">
    <source>
        <dbReference type="Proteomes" id="UP000736373"/>
    </source>
</evidence>
<dbReference type="PANTHER" id="PTHR43669">
    <property type="entry name" value="5-KETO-D-GLUCONATE 5-REDUCTASE"/>
    <property type="match status" value="1"/>
</dbReference>
<dbReference type="Gene3D" id="3.40.50.720">
    <property type="entry name" value="NAD(P)-binding Rossmann-like Domain"/>
    <property type="match status" value="1"/>
</dbReference>
<proteinExistence type="inferred from homology"/>
<dbReference type="InterPro" id="IPR036291">
    <property type="entry name" value="NAD(P)-bd_dom_sf"/>
</dbReference>
<dbReference type="SUPFAM" id="SSF51735">
    <property type="entry name" value="NAD(P)-binding Rossmann-fold domains"/>
    <property type="match status" value="1"/>
</dbReference>
<feature type="domain" description="Ketoreductase" evidence="3">
    <location>
        <begin position="6"/>
        <end position="184"/>
    </location>
</feature>
<protein>
    <submittedName>
        <fullName evidence="4">SDR family oxidoreductase</fullName>
    </submittedName>
</protein>
<comment type="caution">
    <text evidence="4">The sequence shown here is derived from an EMBL/GenBank/DDBJ whole genome shotgun (WGS) entry which is preliminary data.</text>
</comment>
<dbReference type="InterPro" id="IPR002347">
    <property type="entry name" value="SDR_fam"/>
</dbReference>
<dbReference type="PANTHER" id="PTHR43669:SF3">
    <property type="entry name" value="ALCOHOL DEHYDROGENASE, PUTATIVE (AFU_ORTHOLOGUE AFUA_3G03445)-RELATED"/>
    <property type="match status" value="1"/>
</dbReference>
<dbReference type="SMART" id="SM00822">
    <property type="entry name" value="PKS_KR"/>
    <property type="match status" value="1"/>
</dbReference>
<dbReference type="RefSeq" id="WP_187639023.1">
    <property type="nucleotide sequence ID" value="NZ_VZQQ01000083.1"/>
</dbReference>
<dbReference type="EMBL" id="VZQQ01000083">
    <property type="protein sequence ID" value="MBC8752149.1"/>
    <property type="molecule type" value="Genomic_DNA"/>
</dbReference>
<keyword evidence="2" id="KW-0560">Oxidoreductase</keyword>